<organism evidence="2 3">
    <name type="scientific">Aliicoccus persicus</name>
    <dbReference type="NCBI Taxonomy" id="930138"/>
    <lineage>
        <taxon>Bacteria</taxon>
        <taxon>Bacillati</taxon>
        <taxon>Bacillota</taxon>
        <taxon>Bacilli</taxon>
        <taxon>Bacillales</taxon>
        <taxon>Staphylococcaceae</taxon>
        <taxon>Aliicoccus</taxon>
    </lineage>
</organism>
<dbReference type="InterPro" id="IPR000182">
    <property type="entry name" value="GNAT_dom"/>
</dbReference>
<keyword evidence="2" id="KW-0687">Ribonucleoprotein</keyword>
<sequence length="165" mass="18704">MEYIYRKMNAQDVDSVLEMFKGIKEEKIDMSFANISTKEEVLNFVDNPAELTYVVVGDDKPNHVLSLLRGKRTMTPEKQHAAFLTAATHQDVRGKGFVGKLIEYGLGEMKKEGVNIARIYVYSDNTSSVNAVKKMNFESAGAVLRHHKNVETGEYVNDLIFHKFL</sequence>
<evidence type="ECO:0000259" key="1">
    <source>
        <dbReference type="PROSITE" id="PS51186"/>
    </source>
</evidence>
<keyword evidence="2" id="KW-0689">Ribosomal protein</keyword>
<evidence type="ECO:0000313" key="3">
    <source>
        <dbReference type="Proteomes" id="UP000243605"/>
    </source>
</evidence>
<dbReference type="Pfam" id="PF00583">
    <property type="entry name" value="Acetyltransf_1"/>
    <property type="match status" value="1"/>
</dbReference>
<reference evidence="2 3" key="1">
    <citation type="submission" date="2016-10" db="EMBL/GenBank/DDBJ databases">
        <authorList>
            <person name="Varghese N."/>
            <person name="Submissions S."/>
        </authorList>
    </citation>
    <scope>NUCLEOTIDE SEQUENCE [LARGE SCALE GENOMIC DNA]</scope>
    <source>
        <strain evidence="2 3">IBRC-M10081</strain>
    </source>
</reference>
<dbReference type="PROSITE" id="PS51186">
    <property type="entry name" value="GNAT"/>
    <property type="match status" value="1"/>
</dbReference>
<dbReference type="GO" id="GO:0005840">
    <property type="term" value="C:ribosome"/>
    <property type="evidence" value="ECO:0007669"/>
    <property type="project" value="UniProtKB-KW"/>
</dbReference>
<dbReference type="EMBL" id="FOIT01000005">
    <property type="protein sequence ID" value="SEW12122.1"/>
    <property type="molecule type" value="Genomic_DNA"/>
</dbReference>
<dbReference type="SUPFAM" id="SSF55729">
    <property type="entry name" value="Acyl-CoA N-acyltransferases (Nat)"/>
    <property type="match status" value="1"/>
</dbReference>
<proteinExistence type="predicted"/>
<dbReference type="GO" id="GO:0016747">
    <property type="term" value="F:acyltransferase activity, transferring groups other than amino-acyl groups"/>
    <property type="evidence" value="ECO:0007669"/>
    <property type="project" value="InterPro"/>
</dbReference>
<dbReference type="AlphaFoldDB" id="A0A662Z511"/>
<evidence type="ECO:0000313" key="2">
    <source>
        <dbReference type="EMBL" id="SEW12122.1"/>
    </source>
</evidence>
<dbReference type="OrthoDB" id="9782266at2"/>
<keyword evidence="3" id="KW-1185">Reference proteome</keyword>
<name>A0A662Z511_9STAP</name>
<accession>A0A662Z511</accession>
<feature type="domain" description="N-acetyltransferase" evidence="1">
    <location>
        <begin position="3"/>
        <end position="165"/>
    </location>
</feature>
<dbReference type="Gene3D" id="3.40.630.30">
    <property type="match status" value="1"/>
</dbReference>
<gene>
    <name evidence="2" type="ORF">SAMN05192557_1725</name>
</gene>
<protein>
    <submittedName>
        <fullName evidence="2">Ribosomal protein S18 acetylase RimI</fullName>
    </submittedName>
</protein>
<dbReference type="InterPro" id="IPR016181">
    <property type="entry name" value="Acyl_CoA_acyltransferase"/>
</dbReference>
<dbReference type="RefSeq" id="WP_091475843.1">
    <property type="nucleotide sequence ID" value="NZ_FOIT01000005.1"/>
</dbReference>
<dbReference type="Proteomes" id="UP000243605">
    <property type="component" value="Unassembled WGS sequence"/>
</dbReference>